<evidence type="ECO:0000259" key="3">
    <source>
        <dbReference type="PROSITE" id="PS50801"/>
    </source>
</evidence>
<comment type="similarity">
    <text evidence="1 2">Belongs to the anti-sigma-factor antagonist family.</text>
</comment>
<protein>
    <recommendedName>
        <fullName evidence="2">Anti-sigma factor antagonist</fullName>
    </recommendedName>
</protein>
<dbReference type="InterPro" id="IPR002645">
    <property type="entry name" value="STAS_dom"/>
</dbReference>
<gene>
    <name evidence="4" type="ORF">AB5J52_05725</name>
</gene>
<dbReference type="CDD" id="cd07043">
    <property type="entry name" value="STAS_anti-anti-sigma_factors"/>
    <property type="match status" value="1"/>
</dbReference>
<dbReference type="PANTHER" id="PTHR33495">
    <property type="entry name" value="ANTI-SIGMA FACTOR ANTAGONIST TM_1081-RELATED-RELATED"/>
    <property type="match status" value="1"/>
</dbReference>
<sequence length="126" mass="13016">MADNTGNQEAVERGQLSVVRADVDGIVVLGLRGEIDYQSVGALTRGMPPMDPATGSGARVVVDLSGVTFMDSSGVNALVAAHHATRSARGWLRLAGAHGAVLRTMRLVGLESVTPCHPTVEEALAA</sequence>
<dbReference type="Pfam" id="PF01740">
    <property type="entry name" value="STAS"/>
    <property type="match status" value="1"/>
</dbReference>
<dbReference type="AlphaFoldDB" id="A0AB39QKI9"/>
<name>A0AB39QKI9_9ACTN</name>
<dbReference type="InterPro" id="IPR036513">
    <property type="entry name" value="STAS_dom_sf"/>
</dbReference>
<organism evidence="4">
    <name type="scientific">Streptomyces sp. R39</name>
    <dbReference type="NCBI Taxonomy" id="3238631"/>
    <lineage>
        <taxon>Bacteria</taxon>
        <taxon>Bacillati</taxon>
        <taxon>Actinomycetota</taxon>
        <taxon>Actinomycetes</taxon>
        <taxon>Kitasatosporales</taxon>
        <taxon>Streptomycetaceae</taxon>
        <taxon>Streptomyces</taxon>
    </lineage>
</organism>
<dbReference type="InterPro" id="IPR003658">
    <property type="entry name" value="Anti-sigma_ant"/>
</dbReference>
<feature type="domain" description="STAS" evidence="3">
    <location>
        <begin position="16"/>
        <end position="126"/>
    </location>
</feature>
<evidence type="ECO:0000313" key="4">
    <source>
        <dbReference type="EMBL" id="XDQ41813.1"/>
    </source>
</evidence>
<dbReference type="EMBL" id="CP163441">
    <property type="protein sequence ID" value="XDQ41813.1"/>
    <property type="molecule type" value="Genomic_DNA"/>
</dbReference>
<proteinExistence type="inferred from homology"/>
<dbReference type="NCBIfam" id="TIGR00377">
    <property type="entry name" value="ant_ant_sig"/>
    <property type="match status" value="1"/>
</dbReference>
<evidence type="ECO:0000256" key="2">
    <source>
        <dbReference type="RuleBase" id="RU003749"/>
    </source>
</evidence>
<dbReference type="Gene3D" id="3.30.750.24">
    <property type="entry name" value="STAS domain"/>
    <property type="match status" value="1"/>
</dbReference>
<dbReference type="SUPFAM" id="SSF52091">
    <property type="entry name" value="SpoIIaa-like"/>
    <property type="match status" value="1"/>
</dbReference>
<dbReference type="RefSeq" id="WP_369221398.1">
    <property type="nucleotide sequence ID" value="NZ_CP163441.1"/>
</dbReference>
<dbReference type="GO" id="GO:0043856">
    <property type="term" value="F:anti-sigma factor antagonist activity"/>
    <property type="evidence" value="ECO:0007669"/>
    <property type="project" value="InterPro"/>
</dbReference>
<accession>A0AB39QKI9</accession>
<dbReference type="PANTHER" id="PTHR33495:SF2">
    <property type="entry name" value="ANTI-SIGMA FACTOR ANTAGONIST TM_1081-RELATED"/>
    <property type="match status" value="1"/>
</dbReference>
<dbReference type="PROSITE" id="PS50801">
    <property type="entry name" value="STAS"/>
    <property type="match status" value="1"/>
</dbReference>
<evidence type="ECO:0000256" key="1">
    <source>
        <dbReference type="ARBA" id="ARBA00009013"/>
    </source>
</evidence>
<reference evidence="4" key="1">
    <citation type="submission" date="2024-07" db="EMBL/GenBank/DDBJ databases">
        <authorList>
            <person name="Yu S.T."/>
        </authorList>
    </citation>
    <scope>NUCLEOTIDE SEQUENCE</scope>
    <source>
        <strain evidence="4">R39</strain>
    </source>
</reference>